<dbReference type="PANTHER" id="PTHR47413">
    <property type="entry name" value="LIPASE-LIKE PAD4"/>
    <property type="match status" value="1"/>
</dbReference>
<comment type="caution">
    <text evidence="1">The sequence shown here is derived from an EMBL/GenBank/DDBJ whole genome shotgun (WGS) entry which is preliminary data.</text>
</comment>
<dbReference type="EMBL" id="JAXUIC010000832">
    <property type="protein sequence ID" value="KAK4538873.1"/>
    <property type="molecule type" value="Genomic_DNA"/>
</dbReference>
<sequence length="186" mass="20589">METETSSFETSEMLSTFLASTPLLSESWRLCNISNTSTPRGFLTEQIGDVGYIAFSGIQTVGNSEPSCRNLVPLMESDGNALFIPLHRLNEGEEPVMVHAGLLQLFLSMHSSTSFQNQVPRLRLRRCSGMNKAFPSLSINGTKFLQLGSEFPTVWMPEKAIYPTSPICSVRKPRGVLVLEMFAEPP</sequence>
<reference evidence="1 2" key="1">
    <citation type="journal article" date="2023" name="G3 (Bethesda)">
        <title>A haplotype-resolved chromosome-scale genome for Quercus rubra L. provides insights into the genetics of adaptive traits for red oak species.</title>
        <authorList>
            <person name="Kapoor B."/>
            <person name="Jenkins J."/>
            <person name="Schmutz J."/>
            <person name="Zhebentyayeva T."/>
            <person name="Kuelheim C."/>
            <person name="Coggeshall M."/>
            <person name="Heim C."/>
            <person name="Lasky J.R."/>
            <person name="Leites L."/>
            <person name="Islam-Faridi N."/>
            <person name="Romero-Severson J."/>
            <person name="DeLeo V.L."/>
            <person name="Lucas S.M."/>
            <person name="Lazic D."/>
            <person name="Gailing O."/>
            <person name="Carlson J."/>
            <person name="Staton M."/>
        </authorList>
    </citation>
    <scope>NUCLEOTIDE SEQUENCE [LARGE SCALE GENOMIC DNA]</scope>
    <source>
        <strain evidence="1">Pseudo-F2</strain>
    </source>
</reference>
<proteinExistence type="predicted"/>
<keyword evidence="2" id="KW-1185">Reference proteome</keyword>
<evidence type="ECO:0000313" key="2">
    <source>
        <dbReference type="Proteomes" id="UP001324115"/>
    </source>
</evidence>
<evidence type="ECO:0000313" key="1">
    <source>
        <dbReference type="EMBL" id="KAK4538873.1"/>
    </source>
</evidence>
<dbReference type="Proteomes" id="UP001324115">
    <property type="component" value="Unassembled WGS sequence"/>
</dbReference>
<name>A0AAN7DSF2_QUERU</name>
<dbReference type="PANTHER" id="PTHR47413:SF2">
    <property type="entry name" value="LIPASE-LIKE PAD4"/>
    <property type="match status" value="1"/>
</dbReference>
<organism evidence="1 2">
    <name type="scientific">Quercus rubra</name>
    <name type="common">Northern red oak</name>
    <name type="synonym">Quercus borealis</name>
    <dbReference type="NCBI Taxonomy" id="3512"/>
    <lineage>
        <taxon>Eukaryota</taxon>
        <taxon>Viridiplantae</taxon>
        <taxon>Streptophyta</taxon>
        <taxon>Embryophyta</taxon>
        <taxon>Tracheophyta</taxon>
        <taxon>Spermatophyta</taxon>
        <taxon>Magnoliopsida</taxon>
        <taxon>eudicotyledons</taxon>
        <taxon>Gunneridae</taxon>
        <taxon>Pentapetalae</taxon>
        <taxon>rosids</taxon>
        <taxon>fabids</taxon>
        <taxon>Fagales</taxon>
        <taxon>Fagaceae</taxon>
        <taxon>Quercus</taxon>
    </lineage>
</organism>
<accession>A0AAN7DSF2</accession>
<dbReference type="AlphaFoldDB" id="A0AAN7DSF2"/>
<protein>
    <submittedName>
        <fullName evidence="1">Uncharacterized protein</fullName>
    </submittedName>
</protein>
<gene>
    <name evidence="1" type="ORF">RGQ29_032288</name>
</gene>